<keyword evidence="7" id="KW-1185">Reference proteome</keyword>
<evidence type="ECO:0000313" key="7">
    <source>
        <dbReference type="Proteomes" id="UP000198873"/>
    </source>
</evidence>
<dbReference type="EMBL" id="FPAB01000005">
    <property type="protein sequence ID" value="SFS99132.1"/>
    <property type="molecule type" value="Genomic_DNA"/>
</dbReference>
<dbReference type="Proteomes" id="UP000198873">
    <property type="component" value="Unassembled WGS sequence"/>
</dbReference>
<dbReference type="PROSITE" id="PS51462">
    <property type="entry name" value="NUDIX"/>
    <property type="match status" value="1"/>
</dbReference>
<dbReference type="RefSeq" id="WP_093843579.1">
    <property type="nucleotide sequence ID" value="NZ_FPAB01000005.1"/>
</dbReference>
<feature type="domain" description="Nudix hydrolase" evidence="5">
    <location>
        <begin position="7"/>
        <end position="143"/>
    </location>
</feature>
<dbReference type="InterPro" id="IPR020084">
    <property type="entry name" value="NUDIX_hydrolase_CS"/>
</dbReference>
<evidence type="ECO:0000313" key="6">
    <source>
        <dbReference type="EMBL" id="SFS99132.1"/>
    </source>
</evidence>
<dbReference type="GO" id="GO:0016787">
    <property type="term" value="F:hydrolase activity"/>
    <property type="evidence" value="ECO:0007669"/>
    <property type="project" value="UniProtKB-KW"/>
</dbReference>
<keyword evidence="3 4" id="KW-0378">Hydrolase</keyword>
<dbReference type="Pfam" id="PF00293">
    <property type="entry name" value="NUDIX"/>
    <property type="match status" value="1"/>
</dbReference>
<comment type="cofactor">
    <cofactor evidence="1">
        <name>Mg(2+)</name>
        <dbReference type="ChEBI" id="CHEBI:18420"/>
    </cofactor>
</comment>
<reference evidence="7" key="1">
    <citation type="submission" date="2016-10" db="EMBL/GenBank/DDBJ databases">
        <authorList>
            <person name="Varghese N."/>
            <person name="Submissions S."/>
        </authorList>
    </citation>
    <scope>NUCLEOTIDE SEQUENCE [LARGE SCALE GENOMIC DNA]</scope>
    <source>
        <strain evidence="7">CGMCC 4.7047</strain>
    </source>
</reference>
<proteinExistence type="inferred from homology"/>
<name>A0A1I6UCG8_9ACTN</name>
<dbReference type="Gene3D" id="3.90.79.10">
    <property type="entry name" value="Nucleoside Triphosphate Pyrophosphohydrolase"/>
    <property type="match status" value="1"/>
</dbReference>
<dbReference type="SUPFAM" id="SSF55811">
    <property type="entry name" value="Nudix"/>
    <property type="match status" value="1"/>
</dbReference>
<organism evidence="6 7">
    <name type="scientific">Streptomyces harbinensis</name>
    <dbReference type="NCBI Taxonomy" id="1176198"/>
    <lineage>
        <taxon>Bacteria</taxon>
        <taxon>Bacillati</taxon>
        <taxon>Actinomycetota</taxon>
        <taxon>Actinomycetes</taxon>
        <taxon>Kitasatosporales</taxon>
        <taxon>Streptomycetaceae</taxon>
        <taxon>Streptomyces</taxon>
    </lineage>
</organism>
<accession>A0A1I6UCG8</accession>
<evidence type="ECO:0000256" key="1">
    <source>
        <dbReference type="ARBA" id="ARBA00001946"/>
    </source>
</evidence>
<gene>
    <name evidence="6" type="ORF">SAMN05444716_105460</name>
</gene>
<evidence type="ECO:0000259" key="5">
    <source>
        <dbReference type="PROSITE" id="PS51462"/>
    </source>
</evidence>
<dbReference type="InterPro" id="IPR020476">
    <property type="entry name" value="Nudix_hydrolase"/>
</dbReference>
<dbReference type="InterPro" id="IPR015797">
    <property type="entry name" value="NUDIX_hydrolase-like_dom_sf"/>
</dbReference>
<dbReference type="InterPro" id="IPR000086">
    <property type="entry name" value="NUDIX_hydrolase_dom"/>
</dbReference>
<protein>
    <submittedName>
        <fullName evidence="6">ADP-ribose pyrophosphatase YjhB, NUDIX family</fullName>
    </submittedName>
</protein>
<evidence type="ECO:0000256" key="2">
    <source>
        <dbReference type="ARBA" id="ARBA00005582"/>
    </source>
</evidence>
<sequence>MTSSAAAPPLSAAVVVHDRERARVVLLRRGAGARFGAGLWDLPLGKCEPGEPVTRGAVRELREETGLVVAEEDLRLASVVHAAPGIGSAAGFLTVVFVAERWQGEPVNTEPGKHSEVRWVGTGEVPAGEMVLSTDRMLHRALRGEPVVSLHGWG</sequence>
<evidence type="ECO:0000256" key="3">
    <source>
        <dbReference type="ARBA" id="ARBA00022801"/>
    </source>
</evidence>
<dbReference type="PRINTS" id="PR00502">
    <property type="entry name" value="NUDIXFAMILY"/>
</dbReference>
<dbReference type="PANTHER" id="PTHR43046:SF16">
    <property type="entry name" value="ADP-RIBOSE PYROPHOSPHATASE YJHB-RELATED"/>
    <property type="match status" value="1"/>
</dbReference>
<dbReference type="PROSITE" id="PS00893">
    <property type="entry name" value="NUDIX_BOX"/>
    <property type="match status" value="1"/>
</dbReference>
<dbReference type="PANTHER" id="PTHR43046">
    <property type="entry name" value="GDP-MANNOSE MANNOSYL HYDROLASE"/>
    <property type="match status" value="1"/>
</dbReference>
<evidence type="ECO:0000256" key="4">
    <source>
        <dbReference type="RuleBase" id="RU003476"/>
    </source>
</evidence>
<comment type="similarity">
    <text evidence="2 4">Belongs to the Nudix hydrolase family.</text>
</comment>
<dbReference type="AlphaFoldDB" id="A0A1I6UCG8"/>
<dbReference type="STRING" id="1176198.SAMN05444716_105460"/>